<dbReference type="SUPFAM" id="SSF144091">
    <property type="entry name" value="Rhomboid-like"/>
    <property type="match status" value="1"/>
</dbReference>
<dbReference type="GO" id="GO:0004252">
    <property type="term" value="F:serine-type endopeptidase activity"/>
    <property type="evidence" value="ECO:0007669"/>
    <property type="project" value="InterPro"/>
</dbReference>
<feature type="transmembrane region" description="Helical" evidence="7">
    <location>
        <begin position="90"/>
        <end position="109"/>
    </location>
</feature>
<proteinExistence type="inferred from homology"/>
<dbReference type="Pfam" id="PF01694">
    <property type="entry name" value="Rhomboid"/>
    <property type="match status" value="1"/>
</dbReference>
<reference evidence="9" key="1">
    <citation type="submission" date="2020-10" db="EMBL/GenBank/DDBJ databases">
        <authorList>
            <person name="Gilroy R."/>
        </authorList>
    </citation>
    <scope>NUCLEOTIDE SEQUENCE</scope>
    <source>
        <strain evidence="9">CHK188-20938</strain>
    </source>
</reference>
<keyword evidence="6 7" id="KW-0472">Membrane</keyword>
<dbReference type="InterPro" id="IPR050925">
    <property type="entry name" value="Rhomboid_protease_S54"/>
</dbReference>
<comment type="caution">
    <text evidence="9">The sequence shown here is derived from an EMBL/GenBank/DDBJ whole genome shotgun (WGS) entry which is preliminary data.</text>
</comment>
<dbReference type="PANTHER" id="PTHR43731:SF14">
    <property type="entry name" value="PRESENILIN-ASSOCIATED RHOMBOID-LIKE PROTEIN, MITOCHONDRIAL"/>
    <property type="match status" value="1"/>
</dbReference>
<dbReference type="InterPro" id="IPR022764">
    <property type="entry name" value="Peptidase_S54_rhomboid_dom"/>
</dbReference>
<evidence type="ECO:0000256" key="5">
    <source>
        <dbReference type="ARBA" id="ARBA00022989"/>
    </source>
</evidence>
<keyword evidence="9" id="KW-0645">Protease</keyword>
<accession>A0A9D1TAH0</accession>
<feature type="transmembrane region" description="Helical" evidence="7">
    <location>
        <begin position="149"/>
        <end position="166"/>
    </location>
</feature>
<keyword evidence="5 7" id="KW-1133">Transmembrane helix</keyword>
<feature type="transmembrane region" description="Helical" evidence="7">
    <location>
        <begin position="172"/>
        <end position="189"/>
    </location>
</feature>
<evidence type="ECO:0000256" key="3">
    <source>
        <dbReference type="ARBA" id="ARBA00022692"/>
    </source>
</evidence>
<evidence type="ECO:0000313" key="10">
    <source>
        <dbReference type="Proteomes" id="UP000824169"/>
    </source>
</evidence>
<evidence type="ECO:0000259" key="8">
    <source>
        <dbReference type="Pfam" id="PF01694"/>
    </source>
</evidence>
<dbReference type="AlphaFoldDB" id="A0A9D1TAH0"/>
<gene>
    <name evidence="9" type="ORF">IAB71_08655</name>
</gene>
<evidence type="ECO:0000256" key="1">
    <source>
        <dbReference type="ARBA" id="ARBA00004141"/>
    </source>
</evidence>
<dbReference type="GO" id="GO:0016020">
    <property type="term" value="C:membrane"/>
    <property type="evidence" value="ECO:0007669"/>
    <property type="project" value="UniProtKB-SubCell"/>
</dbReference>
<sequence>MIKRKDKSWANLCLIGVNLLLFLLVELTGSTGDTAQMIRWGAAYTPLIQAGEYYRLFTCMFLHFGFQHLLNNMLLLFFLGDYVERFIGKVRYLILYLAGGFLASLFSYLQDLQQGQDTVSAGASGAVFAVLGGLIVLILLHRGRLEDLTLPRVLIMALLSLWVGFQSVGVDGFAHLGGFLAGAALMLLLKLPDLFSGRR</sequence>
<dbReference type="Gene3D" id="1.20.1540.10">
    <property type="entry name" value="Rhomboid-like"/>
    <property type="match status" value="1"/>
</dbReference>
<organism evidence="9 10">
    <name type="scientific">Candidatus Scatomonas pullistercoris</name>
    <dbReference type="NCBI Taxonomy" id="2840920"/>
    <lineage>
        <taxon>Bacteria</taxon>
        <taxon>Bacillati</taxon>
        <taxon>Bacillota</taxon>
        <taxon>Clostridia</taxon>
        <taxon>Lachnospirales</taxon>
        <taxon>Lachnospiraceae</taxon>
        <taxon>Lachnospiraceae incertae sedis</taxon>
        <taxon>Candidatus Scatomonas</taxon>
    </lineage>
</organism>
<evidence type="ECO:0000256" key="2">
    <source>
        <dbReference type="ARBA" id="ARBA00009045"/>
    </source>
</evidence>
<feature type="transmembrane region" description="Helical" evidence="7">
    <location>
        <begin position="53"/>
        <end position="78"/>
    </location>
</feature>
<name>A0A9D1TAH0_9FIRM</name>
<evidence type="ECO:0000313" key="9">
    <source>
        <dbReference type="EMBL" id="HIV25824.1"/>
    </source>
</evidence>
<keyword evidence="3 7" id="KW-0812">Transmembrane</keyword>
<feature type="domain" description="Peptidase S54 rhomboid" evidence="8">
    <location>
        <begin position="51"/>
        <end position="189"/>
    </location>
</feature>
<evidence type="ECO:0000256" key="6">
    <source>
        <dbReference type="ARBA" id="ARBA00023136"/>
    </source>
</evidence>
<dbReference type="EMBL" id="DVOO01000027">
    <property type="protein sequence ID" value="HIV25824.1"/>
    <property type="molecule type" value="Genomic_DNA"/>
</dbReference>
<protein>
    <submittedName>
        <fullName evidence="9">Rhomboid family intramembrane serine protease</fullName>
    </submittedName>
</protein>
<dbReference type="GO" id="GO:0006508">
    <property type="term" value="P:proteolysis"/>
    <property type="evidence" value="ECO:0007669"/>
    <property type="project" value="UniProtKB-KW"/>
</dbReference>
<dbReference type="InterPro" id="IPR035952">
    <property type="entry name" value="Rhomboid-like_sf"/>
</dbReference>
<evidence type="ECO:0000256" key="7">
    <source>
        <dbReference type="SAM" id="Phobius"/>
    </source>
</evidence>
<dbReference type="Proteomes" id="UP000824169">
    <property type="component" value="Unassembled WGS sequence"/>
</dbReference>
<evidence type="ECO:0000256" key="4">
    <source>
        <dbReference type="ARBA" id="ARBA00022801"/>
    </source>
</evidence>
<keyword evidence="4" id="KW-0378">Hydrolase</keyword>
<feature type="transmembrane region" description="Helical" evidence="7">
    <location>
        <begin position="121"/>
        <end position="140"/>
    </location>
</feature>
<comment type="similarity">
    <text evidence="2">Belongs to the peptidase S54 family.</text>
</comment>
<dbReference type="PANTHER" id="PTHR43731">
    <property type="entry name" value="RHOMBOID PROTEASE"/>
    <property type="match status" value="1"/>
</dbReference>
<comment type="subcellular location">
    <subcellularLocation>
        <location evidence="1">Membrane</location>
        <topology evidence="1">Multi-pass membrane protein</topology>
    </subcellularLocation>
</comment>
<reference evidence="9" key="2">
    <citation type="journal article" date="2021" name="PeerJ">
        <title>Extensive microbial diversity within the chicken gut microbiome revealed by metagenomics and culture.</title>
        <authorList>
            <person name="Gilroy R."/>
            <person name="Ravi A."/>
            <person name="Getino M."/>
            <person name="Pursley I."/>
            <person name="Horton D.L."/>
            <person name="Alikhan N.F."/>
            <person name="Baker D."/>
            <person name="Gharbi K."/>
            <person name="Hall N."/>
            <person name="Watson M."/>
            <person name="Adriaenssens E.M."/>
            <person name="Foster-Nyarko E."/>
            <person name="Jarju S."/>
            <person name="Secka A."/>
            <person name="Antonio M."/>
            <person name="Oren A."/>
            <person name="Chaudhuri R.R."/>
            <person name="La Ragione R."/>
            <person name="Hildebrand F."/>
            <person name="Pallen M.J."/>
        </authorList>
    </citation>
    <scope>NUCLEOTIDE SEQUENCE</scope>
    <source>
        <strain evidence="9">CHK188-20938</strain>
    </source>
</reference>